<dbReference type="RefSeq" id="WP_322949036.1">
    <property type="nucleotide sequence ID" value="NZ_JAYEET010000030.1"/>
</dbReference>
<evidence type="ECO:0000256" key="1">
    <source>
        <dbReference type="SAM" id="MobiDB-lite"/>
    </source>
</evidence>
<feature type="region of interest" description="Disordered" evidence="1">
    <location>
        <begin position="41"/>
        <end position="61"/>
    </location>
</feature>
<gene>
    <name evidence="2" type="ORF">SOP97_09340</name>
</gene>
<evidence type="ECO:0000313" key="3">
    <source>
        <dbReference type="Proteomes" id="UP001292571"/>
    </source>
</evidence>
<evidence type="ECO:0000313" key="2">
    <source>
        <dbReference type="EMBL" id="MEA1606015.1"/>
    </source>
</evidence>
<organism evidence="2 3">
    <name type="scientific">Pseudomonas spirodelae</name>
    <dbReference type="NCBI Taxonomy" id="3101751"/>
    <lineage>
        <taxon>Bacteria</taxon>
        <taxon>Pseudomonadati</taxon>
        <taxon>Pseudomonadota</taxon>
        <taxon>Gammaproteobacteria</taxon>
        <taxon>Pseudomonadales</taxon>
        <taxon>Pseudomonadaceae</taxon>
        <taxon>Pseudomonas</taxon>
    </lineage>
</organism>
<dbReference type="EMBL" id="JAYEET010000030">
    <property type="protein sequence ID" value="MEA1606015.1"/>
    <property type="molecule type" value="Genomic_DNA"/>
</dbReference>
<dbReference type="Proteomes" id="UP001292571">
    <property type="component" value="Unassembled WGS sequence"/>
</dbReference>
<comment type="caution">
    <text evidence="2">The sequence shown here is derived from an EMBL/GenBank/DDBJ whole genome shotgun (WGS) entry which is preliminary data.</text>
</comment>
<name>A0ABU5P8Y2_9PSED</name>
<protein>
    <submittedName>
        <fullName evidence="2">Uncharacterized protein</fullName>
    </submittedName>
</protein>
<proteinExistence type="predicted"/>
<keyword evidence="3" id="KW-1185">Reference proteome</keyword>
<reference evidence="2 3" key="1">
    <citation type="submission" date="2023-12" db="EMBL/GenBank/DDBJ databases">
        <title>Pseudomonas sp. T5W1.</title>
        <authorList>
            <person name="Maltman C."/>
        </authorList>
    </citation>
    <scope>NUCLEOTIDE SEQUENCE [LARGE SCALE GENOMIC DNA]</scope>
    <source>
        <strain evidence="2 3">T5W1</strain>
    </source>
</reference>
<sequence length="61" mass="6746">MSTHEITEPLFITEEIEAEMIAAGYVIEVPKLITLPHDYNNALEPEENDGKNDRVCGVSGT</sequence>
<accession>A0ABU5P8Y2</accession>